<feature type="transmembrane region" description="Helical" evidence="5">
    <location>
        <begin position="108"/>
        <end position="130"/>
    </location>
</feature>
<keyword evidence="5" id="KW-0653">Protein transport</keyword>
<dbReference type="KEGG" id="srhi:H9L12_08845"/>
<reference evidence="6 7" key="1">
    <citation type="submission" date="2020-08" db="EMBL/GenBank/DDBJ databases">
        <title>Genome sequence of Sphingomonas rhizophila KACC 19189T.</title>
        <authorList>
            <person name="Hyun D.-W."/>
            <person name="Bae J.-W."/>
        </authorList>
    </citation>
    <scope>NUCLEOTIDE SEQUENCE [LARGE SCALE GENOMIC DNA]</scope>
    <source>
        <strain evidence="6 7">KACC 19189</strain>
    </source>
</reference>
<feature type="transmembrane region" description="Helical" evidence="5">
    <location>
        <begin position="200"/>
        <end position="231"/>
    </location>
</feature>
<dbReference type="GO" id="GO:0043953">
    <property type="term" value="P:protein transport by the Tat complex"/>
    <property type="evidence" value="ECO:0007669"/>
    <property type="project" value="UniProtKB-UniRule"/>
</dbReference>
<dbReference type="GO" id="GO:0065002">
    <property type="term" value="P:intracellular protein transmembrane transport"/>
    <property type="evidence" value="ECO:0007669"/>
    <property type="project" value="TreeGrafter"/>
</dbReference>
<feature type="transmembrane region" description="Helical" evidence="5">
    <location>
        <begin position="23"/>
        <end position="41"/>
    </location>
</feature>
<sequence>MIDDIDDTKAPLIDHLIELRKRLLWSVLTLLAAFFVCLYFAKPIFAVLVQPLLAAGQGKLIYTDIFEAFFVEVKVAFFAALMIGFPMFATQLWRFVAPGLYAKEKRAFLPFLLMTPFFFAAGAAFAYFVAMPWALKFLLGFEGNIGGVEQEALPAIGNYLSFVTRFLFGFGVAFLMPVLLMVLERAGIVTVQQLAKSRRYAIVASAAIAAVLTPPDVVSMLLMLVPLYSLYEFAILSIRLTHWRASRAKVADDSEVVEEAQTNVGPETPPGGGGLAVPGPFDRIARAGGQKVTIRSLKRPVFRHGSPVLKKNFTSLAFDPVPAVPWAGRRERRANMYRVYDRAAPAIGGPRPRRSARTACARCCPCFVRAGLSWSVTTGRSARSIAATRFPPAGLRHGALHIRRPR</sequence>
<comment type="caution">
    <text evidence="5">Lacks conserved residue(s) required for the propagation of feature annotation.</text>
</comment>
<dbReference type="EMBL" id="CP060717">
    <property type="protein sequence ID" value="QNN64430.1"/>
    <property type="molecule type" value="Genomic_DNA"/>
</dbReference>
<keyword evidence="3 5" id="KW-1133">Transmembrane helix</keyword>
<evidence type="ECO:0000313" key="6">
    <source>
        <dbReference type="EMBL" id="QNN64430.1"/>
    </source>
</evidence>
<evidence type="ECO:0000256" key="4">
    <source>
        <dbReference type="ARBA" id="ARBA00023136"/>
    </source>
</evidence>
<dbReference type="NCBIfam" id="TIGR00945">
    <property type="entry name" value="tatC"/>
    <property type="match status" value="1"/>
</dbReference>
<evidence type="ECO:0000256" key="5">
    <source>
        <dbReference type="HAMAP-Rule" id="MF_00902"/>
    </source>
</evidence>
<proteinExistence type="inferred from homology"/>
<dbReference type="InterPro" id="IPR002033">
    <property type="entry name" value="TatC"/>
</dbReference>
<keyword evidence="5" id="KW-0813">Transport</keyword>
<keyword evidence="5" id="KW-1003">Cell membrane</keyword>
<dbReference type="Proteomes" id="UP000515955">
    <property type="component" value="Chromosome"/>
</dbReference>
<name>A0A7G9S9A5_9SPHN</name>
<protein>
    <recommendedName>
        <fullName evidence="5">Sec-independent protein translocase protein TatC</fullName>
    </recommendedName>
</protein>
<accession>A0A7G9S9A5</accession>
<dbReference type="PANTHER" id="PTHR30371:SF0">
    <property type="entry name" value="SEC-INDEPENDENT PROTEIN TRANSLOCASE PROTEIN TATC, CHLOROPLASTIC-RELATED"/>
    <property type="match status" value="1"/>
</dbReference>
<comment type="similarity">
    <text evidence="5">Belongs to the TatC family.</text>
</comment>
<dbReference type="GO" id="GO:0009977">
    <property type="term" value="F:proton motive force dependent protein transmembrane transporter activity"/>
    <property type="evidence" value="ECO:0007669"/>
    <property type="project" value="TreeGrafter"/>
</dbReference>
<keyword evidence="5" id="KW-0811">Translocation</keyword>
<keyword evidence="7" id="KW-1185">Reference proteome</keyword>
<dbReference type="PRINTS" id="PR01840">
    <property type="entry name" value="TATCFAMILY"/>
</dbReference>
<keyword evidence="4 5" id="KW-0472">Membrane</keyword>
<comment type="function">
    <text evidence="5">Part of the twin-arginine translocation (Tat) system that transports large folded proteins containing a characteristic twin-arginine motif in their signal peptide across membranes. Together with TatB, TatC is part of a receptor directly interacting with Tat signal peptides.</text>
</comment>
<feature type="transmembrane region" description="Helical" evidence="5">
    <location>
        <begin position="75"/>
        <end position="96"/>
    </location>
</feature>
<evidence type="ECO:0000256" key="1">
    <source>
        <dbReference type="ARBA" id="ARBA00004141"/>
    </source>
</evidence>
<dbReference type="PANTHER" id="PTHR30371">
    <property type="entry name" value="SEC-INDEPENDENT PROTEIN TRANSLOCASE PROTEIN TATC"/>
    <property type="match status" value="1"/>
</dbReference>
<feature type="transmembrane region" description="Helical" evidence="5">
    <location>
        <begin position="166"/>
        <end position="188"/>
    </location>
</feature>
<keyword evidence="2 5" id="KW-0812">Transmembrane</keyword>
<dbReference type="Pfam" id="PF00902">
    <property type="entry name" value="TatC"/>
    <property type="match status" value="1"/>
</dbReference>
<evidence type="ECO:0000313" key="7">
    <source>
        <dbReference type="Proteomes" id="UP000515955"/>
    </source>
</evidence>
<organism evidence="6 7">
    <name type="scientific">Sphingomonas rhizophila</name>
    <dbReference type="NCBI Taxonomy" id="2071607"/>
    <lineage>
        <taxon>Bacteria</taxon>
        <taxon>Pseudomonadati</taxon>
        <taxon>Pseudomonadota</taxon>
        <taxon>Alphaproteobacteria</taxon>
        <taxon>Sphingomonadales</taxon>
        <taxon>Sphingomonadaceae</taxon>
        <taxon>Sphingomonas</taxon>
    </lineage>
</organism>
<dbReference type="AlphaFoldDB" id="A0A7G9S9A5"/>
<gene>
    <name evidence="5 6" type="primary">tatC</name>
    <name evidence="6" type="ORF">H9L12_08845</name>
</gene>
<evidence type="ECO:0000256" key="3">
    <source>
        <dbReference type="ARBA" id="ARBA00022989"/>
    </source>
</evidence>
<dbReference type="HAMAP" id="MF_00902">
    <property type="entry name" value="TatC"/>
    <property type="match status" value="1"/>
</dbReference>
<comment type="subunit">
    <text evidence="5">The Tat system comprises two distinct complexes: a TatABC complex, containing multiple copies of TatA, TatB and TatC subunits, and a separate TatA complex, containing only TatA subunits. Substrates initially bind to the TatABC complex, which probably triggers association of the separate TatA complex to form the active translocon.</text>
</comment>
<dbReference type="GO" id="GO:0033281">
    <property type="term" value="C:TAT protein transport complex"/>
    <property type="evidence" value="ECO:0007669"/>
    <property type="project" value="UniProtKB-UniRule"/>
</dbReference>
<evidence type="ECO:0000256" key="2">
    <source>
        <dbReference type="ARBA" id="ARBA00022692"/>
    </source>
</evidence>
<comment type="subcellular location">
    <subcellularLocation>
        <location evidence="5">Cell membrane</location>
        <topology evidence="5">Multi-pass membrane protein</topology>
    </subcellularLocation>
    <subcellularLocation>
        <location evidence="1">Membrane</location>
        <topology evidence="1">Multi-pass membrane protein</topology>
    </subcellularLocation>
</comment>